<gene>
    <name evidence="1" type="primary">paaF_4</name>
    <name evidence="1" type="ORF">ENSA5_46470</name>
</gene>
<reference evidence="1 2" key="1">
    <citation type="submission" date="2018-03" db="EMBL/GenBank/DDBJ databases">
        <title>Draft Genome Sequences of the Obligatory Marine Myxobacteria Enhygromyxa salina SWB005.</title>
        <authorList>
            <person name="Poehlein A."/>
            <person name="Moghaddam J.A."/>
            <person name="Harms H."/>
            <person name="Alanjari M."/>
            <person name="Koenig G.M."/>
            <person name="Daniel R."/>
            <person name="Schaeberle T.F."/>
        </authorList>
    </citation>
    <scope>NUCLEOTIDE SEQUENCE [LARGE SCALE GENOMIC DNA]</scope>
    <source>
        <strain evidence="1 2">SWB005</strain>
    </source>
</reference>
<dbReference type="SUPFAM" id="SSF52096">
    <property type="entry name" value="ClpP/crotonase"/>
    <property type="match status" value="1"/>
</dbReference>
<dbReference type="OrthoDB" id="9810797at2"/>
<keyword evidence="1" id="KW-0456">Lyase</keyword>
<evidence type="ECO:0000313" key="1">
    <source>
        <dbReference type="EMBL" id="PRP92881.1"/>
    </source>
</evidence>
<dbReference type="AlphaFoldDB" id="A0A2S9XJL6"/>
<dbReference type="GO" id="GO:0006635">
    <property type="term" value="P:fatty acid beta-oxidation"/>
    <property type="evidence" value="ECO:0007669"/>
    <property type="project" value="TreeGrafter"/>
</dbReference>
<dbReference type="CDD" id="cd06558">
    <property type="entry name" value="crotonase-like"/>
    <property type="match status" value="1"/>
</dbReference>
<organism evidence="1 2">
    <name type="scientific">Enhygromyxa salina</name>
    <dbReference type="NCBI Taxonomy" id="215803"/>
    <lineage>
        <taxon>Bacteria</taxon>
        <taxon>Pseudomonadati</taxon>
        <taxon>Myxococcota</taxon>
        <taxon>Polyangia</taxon>
        <taxon>Nannocystales</taxon>
        <taxon>Nannocystaceae</taxon>
        <taxon>Enhygromyxa</taxon>
    </lineage>
</organism>
<dbReference type="Proteomes" id="UP000237968">
    <property type="component" value="Unassembled WGS sequence"/>
</dbReference>
<dbReference type="GO" id="GO:0004300">
    <property type="term" value="F:enoyl-CoA hydratase activity"/>
    <property type="evidence" value="ECO:0007669"/>
    <property type="project" value="UniProtKB-EC"/>
</dbReference>
<dbReference type="PANTHER" id="PTHR11941">
    <property type="entry name" value="ENOYL-COA HYDRATASE-RELATED"/>
    <property type="match status" value="1"/>
</dbReference>
<sequence length="277" mass="29465">MDLDPISALHPRLDADRQLLILELDHGKANEMGSEQLAAFEALCAGIEQPGEAAPITCLCTTSRRVSKRGTPIFIAGANVTERVGWDDARVKAHVIRQRKLMQRLRRLPLFNVALSTGVTLGWGTEYMLTADYSIATPAASFALPETGLGIIPGARGTAELASLVGPAHALRLGCTGESIDASEAQRVGLIQELAPDIEAGLARVEGFAAKLCRRSPLAVASFKAALLDGLGRCEAERIELEEAAYERCVDRGEAAIGRASFAAIRAGETPAWGKHS</sequence>
<dbReference type="InterPro" id="IPR029045">
    <property type="entry name" value="ClpP/crotonase-like_dom_sf"/>
</dbReference>
<dbReference type="Gene3D" id="3.90.226.10">
    <property type="entry name" value="2-enoyl-CoA Hydratase, Chain A, domain 1"/>
    <property type="match status" value="1"/>
</dbReference>
<evidence type="ECO:0000313" key="2">
    <source>
        <dbReference type="Proteomes" id="UP000237968"/>
    </source>
</evidence>
<dbReference type="PANTHER" id="PTHR11941:SF54">
    <property type="entry name" value="ENOYL-COA HYDRATASE, MITOCHONDRIAL"/>
    <property type="match status" value="1"/>
</dbReference>
<proteinExistence type="predicted"/>
<dbReference type="RefSeq" id="WP_106393906.1">
    <property type="nucleotide sequence ID" value="NZ_PVNK01000201.1"/>
</dbReference>
<keyword evidence="2" id="KW-1185">Reference proteome</keyword>
<comment type="caution">
    <text evidence="1">The sequence shown here is derived from an EMBL/GenBank/DDBJ whole genome shotgun (WGS) entry which is preliminary data.</text>
</comment>
<dbReference type="InterPro" id="IPR001753">
    <property type="entry name" value="Enoyl-CoA_hydra/iso"/>
</dbReference>
<dbReference type="EMBL" id="PVNK01000201">
    <property type="protein sequence ID" value="PRP92881.1"/>
    <property type="molecule type" value="Genomic_DNA"/>
</dbReference>
<accession>A0A2S9XJL6</accession>
<dbReference type="EC" id="4.2.1.17" evidence="1"/>
<dbReference type="Pfam" id="PF00378">
    <property type="entry name" value="ECH_1"/>
    <property type="match status" value="1"/>
</dbReference>
<protein>
    <submittedName>
        <fullName evidence="1">2,3-dehydroadipyl-CoA hydratase</fullName>
        <ecNumber evidence="1">4.2.1.17</ecNumber>
    </submittedName>
</protein>
<name>A0A2S9XJL6_9BACT</name>